<dbReference type="InterPro" id="IPR014284">
    <property type="entry name" value="RNA_pol_sigma-70_dom"/>
</dbReference>
<dbReference type="GO" id="GO:0003677">
    <property type="term" value="F:DNA binding"/>
    <property type="evidence" value="ECO:0007669"/>
    <property type="project" value="UniProtKB-KW"/>
</dbReference>
<dbReference type="InterPro" id="IPR007630">
    <property type="entry name" value="RNA_pol_sigma70_r4"/>
</dbReference>
<evidence type="ECO:0000256" key="3">
    <source>
        <dbReference type="ARBA" id="ARBA00023125"/>
    </source>
</evidence>
<organism evidence="7 8">
    <name type="scientific">Heliobacterium mobile</name>
    <name type="common">Heliobacillus mobilis</name>
    <dbReference type="NCBI Taxonomy" id="28064"/>
    <lineage>
        <taxon>Bacteria</taxon>
        <taxon>Bacillati</taxon>
        <taxon>Bacillota</taxon>
        <taxon>Clostridia</taxon>
        <taxon>Eubacteriales</taxon>
        <taxon>Heliobacteriaceae</taxon>
        <taxon>Heliobacterium</taxon>
    </lineage>
</organism>
<gene>
    <name evidence="7" type="ORF">GJ688_10400</name>
</gene>
<keyword evidence="1" id="KW-0805">Transcription regulation</keyword>
<dbReference type="InterPro" id="IPR007627">
    <property type="entry name" value="RNA_pol_sigma70_r2"/>
</dbReference>
<dbReference type="Gene3D" id="1.20.140.160">
    <property type="match status" value="1"/>
</dbReference>
<dbReference type="InterPro" id="IPR013324">
    <property type="entry name" value="RNA_pol_sigma_r3/r4-like"/>
</dbReference>
<keyword evidence="3" id="KW-0238">DNA-binding</keyword>
<dbReference type="Pfam" id="PF04545">
    <property type="entry name" value="Sigma70_r4"/>
    <property type="match status" value="1"/>
</dbReference>
<evidence type="ECO:0000256" key="1">
    <source>
        <dbReference type="ARBA" id="ARBA00023015"/>
    </source>
</evidence>
<dbReference type="GO" id="GO:0006352">
    <property type="term" value="P:DNA-templated transcription initiation"/>
    <property type="evidence" value="ECO:0007669"/>
    <property type="project" value="InterPro"/>
</dbReference>
<dbReference type="NCBIfam" id="TIGR02937">
    <property type="entry name" value="sigma70-ECF"/>
    <property type="match status" value="1"/>
</dbReference>
<evidence type="ECO:0000256" key="4">
    <source>
        <dbReference type="ARBA" id="ARBA00023163"/>
    </source>
</evidence>
<evidence type="ECO:0000259" key="5">
    <source>
        <dbReference type="Pfam" id="PF04542"/>
    </source>
</evidence>
<proteinExistence type="predicted"/>
<dbReference type="AlphaFoldDB" id="A0A6I3SKB7"/>
<name>A0A6I3SKB7_HELMO</name>
<accession>A0A6I3SKB7</accession>
<dbReference type="PRINTS" id="PR00046">
    <property type="entry name" value="SIGMA70FCT"/>
</dbReference>
<dbReference type="PANTHER" id="PTHR30385:SF4">
    <property type="entry name" value="RNA POLYMERASE SIGMA-E FACTOR"/>
    <property type="match status" value="1"/>
</dbReference>
<dbReference type="CDD" id="cd06171">
    <property type="entry name" value="Sigma70_r4"/>
    <property type="match status" value="1"/>
</dbReference>
<evidence type="ECO:0000313" key="7">
    <source>
        <dbReference type="EMBL" id="MTV49388.1"/>
    </source>
</evidence>
<dbReference type="Pfam" id="PF04542">
    <property type="entry name" value="Sigma70_r2"/>
    <property type="match status" value="1"/>
</dbReference>
<keyword evidence="8" id="KW-1185">Reference proteome</keyword>
<keyword evidence="2" id="KW-0731">Sigma factor</keyword>
<dbReference type="EMBL" id="WNKU01000010">
    <property type="protein sequence ID" value="MTV49388.1"/>
    <property type="molecule type" value="Genomic_DNA"/>
</dbReference>
<feature type="domain" description="RNA polymerase sigma-70 region 2" evidence="5">
    <location>
        <begin position="17"/>
        <end position="83"/>
    </location>
</feature>
<feature type="domain" description="RNA polymerase sigma-70 region 4" evidence="6">
    <location>
        <begin position="169"/>
        <end position="216"/>
    </location>
</feature>
<reference evidence="7 8" key="1">
    <citation type="submission" date="2019-11" db="EMBL/GenBank/DDBJ databases">
        <title>Whole-genome sequence of a the green, strictly anaerobic photosynthetic bacterium Heliobacillus mobilis DSM 6151.</title>
        <authorList>
            <person name="Kyndt J.A."/>
            <person name="Meyer T.E."/>
        </authorList>
    </citation>
    <scope>NUCLEOTIDE SEQUENCE [LARGE SCALE GENOMIC DNA]</scope>
    <source>
        <strain evidence="7 8">DSM 6151</strain>
    </source>
</reference>
<sequence>MLQYIQHRDEQHLHQVIESGQRLVRHFAKLYGPGGITEDLIQCGLEGLLKAAYRYDPQRGTAFCTYASHCIIGEIRHYLRKEAAYCRPIWAVKMQEKINETIERTIRETGETLSIERIAEKLNIQVEGIMEAQRAGWVPLDELDIRKVRHREYRSFELPIEDKIALQQVLATLSDLQRKVIDMLFYRSLTQTETAELLGISQRKVSRILQRSLDLLAKRMTSE</sequence>
<dbReference type="GO" id="GO:0016987">
    <property type="term" value="F:sigma factor activity"/>
    <property type="evidence" value="ECO:0007669"/>
    <property type="project" value="UniProtKB-KW"/>
</dbReference>
<dbReference type="PANTHER" id="PTHR30385">
    <property type="entry name" value="SIGMA FACTOR F FLAGELLAR"/>
    <property type="match status" value="1"/>
</dbReference>
<dbReference type="InterPro" id="IPR000943">
    <property type="entry name" value="RNA_pol_sigma70"/>
</dbReference>
<evidence type="ECO:0000313" key="8">
    <source>
        <dbReference type="Proteomes" id="UP000430670"/>
    </source>
</evidence>
<keyword evidence="4" id="KW-0804">Transcription</keyword>
<protein>
    <submittedName>
        <fullName evidence="7">Sigma-70 family RNA polymerase sigma factor</fullName>
    </submittedName>
</protein>
<dbReference type="SUPFAM" id="SSF88946">
    <property type="entry name" value="Sigma2 domain of RNA polymerase sigma factors"/>
    <property type="match status" value="1"/>
</dbReference>
<evidence type="ECO:0000256" key="2">
    <source>
        <dbReference type="ARBA" id="ARBA00023082"/>
    </source>
</evidence>
<comment type="caution">
    <text evidence="7">The sequence shown here is derived from an EMBL/GenBank/DDBJ whole genome shotgun (WGS) entry which is preliminary data.</text>
</comment>
<dbReference type="Gene3D" id="1.20.120.1810">
    <property type="match status" value="1"/>
</dbReference>
<dbReference type="SUPFAM" id="SSF88659">
    <property type="entry name" value="Sigma3 and sigma4 domains of RNA polymerase sigma factors"/>
    <property type="match status" value="1"/>
</dbReference>
<dbReference type="InterPro" id="IPR013325">
    <property type="entry name" value="RNA_pol_sigma_r2"/>
</dbReference>
<dbReference type="Proteomes" id="UP000430670">
    <property type="component" value="Unassembled WGS sequence"/>
</dbReference>
<evidence type="ECO:0000259" key="6">
    <source>
        <dbReference type="Pfam" id="PF04545"/>
    </source>
</evidence>
<dbReference type="OrthoDB" id="2111981at2"/>